<evidence type="ECO:0000313" key="1">
    <source>
        <dbReference type="EMBL" id="CAK1550286.1"/>
    </source>
</evidence>
<gene>
    <name evidence="1" type="ORF">LNINA_LOCUS9521</name>
</gene>
<sequence length="84" mass="9403">MRFRDLYNCLEAPALAHSQTWIILRATHPRSMHFLTLRPHSLALHDTDGNSPTARVDYERCRQVAGCGPTAARAPYTDSCAAFC</sequence>
<comment type="caution">
    <text evidence="1">The sequence shown here is derived from an EMBL/GenBank/DDBJ whole genome shotgun (WGS) entry which is preliminary data.</text>
</comment>
<keyword evidence="2" id="KW-1185">Reference proteome</keyword>
<dbReference type="AlphaFoldDB" id="A0AAV1JLA4"/>
<accession>A0AAV1JLA4</accession>
<evidence type="ECO:0000313" key="2">
    <source>
        <dbReference type="Proteomes" id="UP001497472"/>
    </source>
</evidence>
<dbReference type="Proteomes" id="UP001497472">
    <property type="component" value="Unassembled WGS sequence"/>
</dbReference>
<name>A0AAV1JLA4_9NEOP</name>
<reference evidence="1 2" key="1">
    <citation type="submission" date="2023-11" db="EMBL/GenBank/DDBJ databases">
        <authorList>
            <person name="Okamura Y."/>
        </authorList>
    </citation>
    <scope>NUCLEOTIDE SEQUENCE [LARGE SCALE GENOMIC DNA]</scope>
</reference>
<protein>
    <submittedName>
        <fullName evidence="1">Uncharacterized protein</fullName>
    </submittedName>
</protein>
<dbReference type="EMBL" id="CAVLEF010000081">
    <property type="protein sequence ID" value="CAK1550286.1"/>
    <property type="molecule type" value="Genomic_DNA"/>
</dbReference>
<proteinExistence type="predicted"/>
<organism evidence="1 2">
    <name type="scientific">Leptosia nina</name>
    <dbReference type="NCBI Taxonomy" id="320188"/>
    <lineage>
        <taxon>Eukaryota</taxon>
        <taxon>Metazoa</taxon>
        <taxon>Ecdysozoa</taxon>
        <taxon>Arthropoda</taxon>
        <taxon>Hexapoda</taxon>
        <taxon>Insecta</taxon>
        <taxon>Pterygota</taxon>
        <taxon>Neoptera</taxon>
        <taxon>Endopterygota</taxon>
        <taxon>Lepidoptera</taxon>
        <taxon>Glossata</taxon>
        <taxon>Ditrysia</taxon>
        <taxon>Papilionoidea</taxon>
        <taxon>Pieridae</taxon>
        <taxon>Pierinae</taxon>
        <taxon>Leptosia</taxon>
    </lineage>
</organism>